<dbReference type="AlphaFoldDB" id="A0AAW0FIQ6"/>
<name>A0AAW0FIQ6_9APHY</name>
<protein>
    <submittedName>
        <fullName evidence="1">Uncharacterized protein</fullName>
    </submittedName>
</protein>
<dbReference type="EMBL" id="JASBNA010000093">
    <property type="protein sequence ID" value="KAK7677236.1"/>
    <property type="molecule type" value="Genomic_DNA"/>
</dbReference>
<comment type="caution">
    <text evidence="1">The sequence shown here is derived from an EMBL/GenBank/DDBJ whole genome shotgun (WGS) entry which is preliminary data.</text>
</comment>
<organism evidence="1 2">
    <name type="scientific">Cerrena zonata</name>
    <dbReference type="NCBI Taxonomy" id="2478898"/>
    <lineage>
        <taxon>Eukaryota</taxon>
        <taxon>Fungi</taxon>
        <taxon>Dikarya</taxon>
        <taxon>Basidiomycota</taxon>
        <taxon>Agaricomycotina</taxon>
        <taxon>Agaricomycetes</taxon>
        <taxon>Polyporales</taxon>
        <taxon>Cerrenaceae</taxon>
        <taxon>Cerrena</taxon>
    </lineage>
</organism>
<dbReference type="Proteomes" id="UP001385951">
    <property type="component" value="Unassembled WGS sequence"/>
</dbReference>
<accession>A0AAW0FIQ6</accession>
<gene>
    <name evidence="1" type="ORF">QCA50_019830</name>
</gene>
<evidence type="ECO:0000313" key="2">
    <source>
        <dbReference type="Proteomes" id="UP001385951"/>
    </source>
</evidence>
<evidence type="ECO:0000313" key="1">
    <source>
        <dbReference type="EMBL" id="KAK7677236.1"/>
    </source>
</evidence>
<proteinExistence type="predicted"/>
<keyword evidence="2" id="KW-1185">Reference proteome</keyword>
<reference evidence="1 2" key="1">
    <citation type="submission" date="2022-09" db="EMBL/GenBank/DDBJ databases">
        <authorList>
            <person name="Palmer J.M."/>
        </authorList>
    </citation>
    <scope>NUCLEOTIDE SEQUENCE [LARGE SCALE GENOMIC DNA]</scope>
    <source>
        <strain evidence="1 2">DSM 7382</strain>
    </source>
</reference>
<sequence length="63" mass="7502">MAFSNHYEEVLDVIDAMFRGFQEQFRDQIEIVKRFFLHGDLVLPEQTVRLQYSEGIKMLHDLG</sequence>